<organism evidence="2 3">
    <name type="scientific">Paralimibaculum aggregatum</name>
    <dbReference type="NCBI Taxonomy" id="3036245"/>
    <lineage>
        <taxon>Bacteria</taxon>
        <taxon>Pseudomonadati</taxon>
        <taxon>Pseudomonadota</taxon>
        <taxon>Alphaproteobacteria</taxon>
        <taxon>Rhodobacterales</taxon>
        <taxon>Paracoccaceae</taxon>
        <taxon>Paralimibaculum</taxon>
    </lineage>
</organism>
<gene>
    <name evidence="2" type="ORF">LNKW23_47920</name>
</gene>
<evidence type="ECO:0000259" key="1">
    <source>
        <dbReference type="Pfam" id="PF09917"/>
    </source>
</evidence>
<dbReference type="PANTHER" id="PTHR36919:SF2">
    <property type="entry name" value="BLL6627 PROTEIN"/>
    <property type="match status" value="1"/>
</dbReference>
<keyword evidence="3" id="KW-1185">Reference proteome</keyword>
<feature type="domain" description="DUF2147" evidence="1">
    <location>
        <begin position="19"/>
        <end position="124"/>
    </location>
</feature>
<protein>
    <submittedName>
        <fullName evidence="2">DUF2147 domain-containing protein</fullName>
    </submittedName>
</protein>
<dbReference type="Pfam" id="PF09917">
    <property type="entry name" value="DUF2147"/>
    <property type="match status" value="1"/>
</dbReference>
<accession>A0ABQ6LU02</accession>
<dbReference type="PANTHER" id="PTHR36919">
    <property type="entry name" value="BLR1215 PROTEIN"/>
    <property type="match status" value="1"/>
</dbReference>
<evidence type="ECO:0000313" key="2">
    <source>
        <dbReference type="EMBL" id="GMG85569.1"/>
    </source>
</evidence>
<name>A0ABQ6LU02_9RHOB</name>
<dbReference type="EMBL" id="BSYI01000076">
    <property type="protein sequence ID" value="GMG85569.1"/>
    <property type="molecule type" value="Genomic_DNA"/>
</dbReference>
<dbReference type="Proteomes" id="UP001239909">
    <property type="component" value="Unassembled WGS sequence"/>
</dbReference>
<comment type="caution">
    <text evidence="2">The sequence shown here is derived from an EMBL/GenBank/DDBJ whole genome shotgun (WGS) entry which is preliminary data.</text>
</comment>
<evidence type="ECO:0000313" key="3">
    <source>
        <dbReference type="Proteomes" id="UP001239909"/>
    </source>
</evidence>
<sequence>MIAAVLLVPTLAQAGGADGVWKTASDDRGGYLEVTIAPCGSDAARSCGTITRAFTKAGEDPGYAHLGKLIIKDMAPDGDGKLSGGSIWNPEDGKTYDSKLTVKGSTLEVDGCVMIFCKEQDWTRVK</sequence>
<proteinExistence type="predicted"/>
<dbReference type="RefSeq" id="WP_285674967.1">
    <property type="nucleotide sequence ID" value="NZ_BSYI01000076.1"/>
</dbReference>
<reference evidence="2 3" key="1">
    <citation type="submission" date="2023-04" db="EMBL/GenBank/DDBJ databases">
        <title>Marinoamorphus aggregata gen. nov., sp. Nov., isolate from tissue of brittle star Ophioplocus japonicus.</title>
        <authorList>
            <person name="Kawano K."/>
            <person name="Sawayama S."/>
            <person name="Nakagawa S."/>
        </authorList>
    </citation>
    <scope>NUCLEOTIDE SEQUENCE [LARGE SCALE GENOMIC DNA]</scope>
    <source>
        <strain evidence="2 3">NKW23</strain>
    </source>
</reference>
<dbReference type="InterPro" id="IPR019223">
    <property type="entry name" value="DUF2147"/>
</dbReference>
<dbReference type="Gene3D" id="2.40.128.520">
    <property type="match status" value="1"/>
</dbReference>